<dbReference type="OrthoDB" id="3865847at2"/>
<dbReference type="Proteomes" id="UP000286931">
    <property type="component" value="Unassembled WGS sequence"/>
</dbReference>
<dbReference type="RefSeq" id="WP_126639700.1">
    <property type="nucleotide sequence ID" value="NZ_BIFH01000025.1"/>
</dbReference>
<reference evidence="1 2" key="1">
    <citation type="submission" date="2018-12" db="EMBL/GenBank/DDBJ databases">
        <title>Draft genome sequence of Embleya hyalina NBRC 13850T.</title>
        <authorList>
            <person name="Komaki H."/>
            <person name="Hosoyama A."/>
            <person name="Kimura A."/>
            <person name="Ichikawa N."/>
            <person name="Tamura T."/>
        </authorList>
    </citation>
    <scope>NUCLEOTIDE SEQUENCE [LARGE SCALE GENOMIC DNA]</scope>
    <source>
        <strain evidence="1 2">NBRC 13850</strain>
    </source>
</reference>
<protein>
    <submittedName>
        <fullName evidence="1">Uncharacterized protein</fullName>
    </submittedName>
</protein>
<keyword evidence="2" id="KW-1185">Reference proteome</keyword>
<organism evidence="1 2">
    <name type="scientific">Embleya hyalina</name>
    <dbReference type="NCBI Taxonomy" id="516124"/>
    <lineage>
        <taxon>Bacteria</taxon>
        <taxon>Bacillati</taxon>
        <taxon>Actinomycetota</taxon>
        <taxon>Actinomycetes</taxon>
        <taxon>Kitasatosporales</taxon>
        <taxon>Streptomycetaceae</taxon>
        <taxon>Embleya</taxon>
    </lineage>
</organism>
<proteinExistence type="predicted"/>
<comment type="caution">
    <text evidence="1">The sequence shown here is derived from an EMBL/GenBank/DDBJ whole genome shotgun (WGS) entry which is preliminary data.</text>
</comment>
<evidence type="ECO:0000313" key="1">
    <source>
        <dbReference type="EMBL" id="GCD97736.1"/>
    </source>
</evidence>
<name>A0A401YT36_9ACTN</name>
<sequence>MQIQAFDDHLRGTEVHLRLMKAKPGMLASGIMPEYPFRRCGGVVAILGRLSSDGAQEAMDDGERSWTRPCATRS</sequence>
<accession>A0A401YT36</accession>
<dbReference type="EMBL" id="BIFH01000025">
    <property type="protein sequence ID" value="GCD97736.1"/>
    <property type="molecule type" value="Genomic_DNA"/>
</dbReference>
<dbReference type="AlphaFoldDB" id="A0A401YT36"/>
<evidence type="ECO:0000313" key="2">
    <source>
        <dbReference type="Proteomes" id="UP000286931"/>
    </source>
</evidence>
<gene>
    <name evidence="1" type="ORF">EHYA_05432</name>
</gene>